<reference evidence="2" key="1">
    <citation type="submission" date="2022-01" db="EMBL/GenBank/DDBJ databases">
        <title>Genome Sequence Resource for Two Populations of Ditylenchus destructor, the Migratory Endoparasitic Phytonematode.</title>
        <authorList>
            <person name="Zhang H."/>
            <person name="Lin R."/>
            <person name="Xie B."/>
        </authorList>
    </citation>
    <scope>NUCLEOTIDE SEQUENCE</scope>
    <source>
        <strain evidence="2">BazhouSP</strain>
    </source>
</reference>
<evidence type="ECO:0000256" key="1">
    <source>
        <dbReference type="SAM" id="MobiDB-lite"/>
    </source>
</evidence>
<feature type="region of interest" description="Disordered" evidence="1">
    <location>
        <begin position="1"/>
        <end position="21"/>
    </location>
</feature>
<accession>A0AAD4R7L7</accession>
<evidence type="ECO:0000313" key="2">
    <source>
        <dbReference type="EMBL" id="KAI1721984.1"/>
    </source>
</evidence>
<name>A0AAD4R7L7_9BILA</name>
<sequence>MASGNPENPGFGQVTDHPSRVGSGCVIRGWLRLSEPRRLVPIPACTGDPIQRFGFRKSGKSWKLATFARSQITRRASDLGL</sequence>
<dbReference type="EMBL" id="JAKKPZ010000004">
    <property type="protein sequence ID" value="KAI1721984.1"/>
    <property type="molecule type" value="Genomic_DNA"/>
</dbReference>
<gene>
    <name evidence="2" type="ORF">DdX_04274</name>
</gene>
<dbReference type="AlphaFoldDB" id="A0AAD4R7L7"/>
<proteinExistence type="predicted"/>
<keyword evidence="3" id="KW-1185">Reference proteome</keyword>
<dbReference type="Proteomes" id="UP001201812">
    <property type="component" value="Unassembled WGS sequence"/>
</dbReference>
<organism evidence="2 3">
    <name type="scientific">Ditylenchus destructor</name>
    <dbReference type="NCBI Taxonomy" id="166010"/>
    <lineage>
        <taxon>Eukaryota</taxon>
        <taxon>Metazoa</taxon>
        <taxon>Ecdysozoa</taxon>
        <taxon>Nematoda</taxon>
        <taxon>Chromadorea</taxon>
        <taxon>Rhabditida</taxon>
        <taxon>Tylenchina</taxon>
        <taxon>Tylenchomorpha</taxon>
        <taxon>Sphaerularioidea</taxon>
        <taxon>Anguinidae</taxon>
        <taxon>Anguininae</taxon>
        <taxon>Ditylenchus</taxon>
    </lineage>
</organism>
<comment type="caution">
    <text evidence="2">The sequence shown here is derived from an EMBL/GenBank/DDBJ whole genome shotgun (WGS) entry which is preliminary data.</text>
</comment>
<evidence type="ECO:0000313" key="3">
    <source>
        <dbReference type="Proteomes" id="UP001201812"/>
    </source>
</evidence>
<protein>
    <submittedName>
        <fullName evidence="2">Uncharacterized protein</fullName>
    </submittedName>
</protein>